<comment type="subunit">
    <text evidence="8">Part of the 30S ribosomal subunit. Contacts proteins S4 and S8.</text>
</comment>
<evidence type="ECO:0000256" key="3">
    <source>
        <dbReference type="ARBA" id="ARBA00022730"/>
    </source>
</evidence>
<dbReference type="GO" id="GO:0003735">
    <property type="term" value="F:structural constituent of ribosome"/>
    <property type="evidence" value="ECO:0007669"/>
    <property type="project" value="UniProtKB-UniRule"/>
</dbReference>
<evidence type="ECO:0000256" key="2">
    <source>
        <dbReference type="ARBA" id="ARBA00008945"/>
    </source>
</evidence>
<evidence type="ECO:0000313" key="11">
    <source>
        <dbReference type="EMBL" id="AKQ03406.1"/>
    </source>
</evidence>
<dbReference type="FunFam" id="3.30.230.10:FF:000002">
    <property type="entry name" value="30S ribosomal protein S5"/>
    <property type="match status" value="1"/>
</dbReference>
<keyword evidence="6 8" id="KW-0687">Ribonucleoprotein</keyword>
<dbReference type="InterPro" id="IPR018192">
    <property type="entry name" value="Ribosomal_uS5_N_CS"/>
</dbReference>
<dbReference type="HAMAP" id="MF_01307_B">
    <property type="entry name" value="Ribosomal_uS5_B"/>
    <property type="match status" value="1"/>
</dbReference>
<evidence type="ECO:0000256" key="1">
    <source>
        <dbReference type="ARBA" id="ARBA00003093"/>
    </source>
</evidence>
<evidence type="ECO:0000256" key="4">
    <source>
        <dbReference type="ARBA" id="ARBA00022884"/>
    </source>
</evidence>
<keyword evidence="3 8" id="KW-0699">rRNA-binding</keyword>
<dbReference type="GO" id="GO:0015935">
    <property type="term" value="C:small ribosomal subunit"/>
    <property type="evidence" value="ECO:0007669"/>
    <property type="project" value="InterPro"/>
</dbReference>
<dbReference type="FunFam" id="3.30.160.20:FF:000001">
    <property type="entry name" value="30S ribosomal protein S5"/>
    <property type="match status" value="1"/>
</dbReference>
<evidence type="ECO:0000259" key="10">
    <source>
        <dbReference type="PROSITE" id="PS50881"/>
    </source>
</evidence>
<dbReference type="GO" id="GO:0042254">
    <property type="term" value="P:ribosome biogenesis"/>
    <property type="evidence" value="ECO:0007669"/>
    <property type="project" value="UniProtKB-ARBA"/>
</dbReference>
<dbReference type="PANTHER" id="PTHR48277:SF1">
    <property type="entry name" value="MITOCHONDRIAL RIBOSOMAL PROTEIN S5"/>
    <property type="match status" value="1"/>
</dbReference>
<comment type="function">
    <text evidence="8">With S4 and S12 plays an important role in translational accuracy.</text>
</comment>
<proteinExistence type="inferred from homology"/>
<dbReference type="PROSITE" id="PS00585">
    <property type="entry name" value="RIBOSOMAL_S5"/>
    <property type="match status" value="1"/>
</dbReference>
<dbReference type="Pfam" id="PF03719">
    <property type="entry name" value="Ribosomal_S5_C"/>
    <property type="match status" value="1"/>
</dbReference>
<dbReference type="AlphaFoldDB" id="A0A0H4T6M5"/>
<dbReference type="PANTHER" id="PTHR48277">
    <property type="entry name" value="MITOCHONDRIAL RIBOSOMAL PROTEIN S5"/>
    <property type="match status" value="1"/>
</dbReference>
<dbReference type="NCBIfam" id="TIGR01021">
    <property type="entry name" value="rpsE_bact"/>
    <property type="match status" value="1"/>
</dbReference>
<dbReference type="InterPro" id="IPR013810">
    <property type="entry name" value="Ribosomal_uS5_N"/>
</dbReference>
<dbReference type="InterPro" id="IPR000851">
    <property type="entry name" value="Ribosomal_uS5"/>
</dbReference>
<dbReference type="Gene3D" id="3.30.160.20">
    <property type="match status" value="1"/>
</dbReference>
<evidence type="ECO:0000256" key="9">
    <source>
        <dbReference type="RuleBase" id="RU003823"/>
    </source>
</evidence>
<dbReference type="SUPFAM" id="SSF54768">
    <property type="entry name" value="dsRNA-binding domain-like"/>
    <property type="match status" value="1"/>
</dbReference>
<comment type="domain">
    <text evidence="8">The N-terminal domain interacts with the head of the 30S subunit; the C-terminal domain interacts with the body and contacts protein S4. The interaction surface between S4 and S5 is involved in control of translational fidelity.</text>
</comment>
<dbReference type="Gene3D" id="3.30.230.10">
    <property type="match status" value="1"/>
</dbReference>
<dbReference type="EMBL" id="KT007012">
    <property type="protein sequence ID" value="AKQ03406.1"/>
    <property type="molecule type" value="Genomic_DNA"/>
</dbReference>
<protein>
    <recommendedName>
        <fullName evidence="7 8">Small ribosomal subunit protein uS5</fullName>
    </recommendedName>
</protein>
<dbReference type="InterPro" id="IPR020568">
    <property type="entry name" value="Ribosomal_Su5_D2-typ_SF"/>
</dbReference>
<dbReference type="PROSITE" id="PS50881">
    <property type="entry name" value="S5_DSRBD"/>
    <property type="match status" value="1"/>
</dbReference>
<accession>A0A0H4T6M5</accession>
<keyword evidence="4 8" id="KW-0694">RNA-binding</keyword>
<sequence>MRTQVDASQLELKDQVVSINRVTKVVKGGKNLSFSALVVVGDRNGHVGYGMGKAREVAMAIRKAIESGKKSLVKVHLNGTTVPHQVMGQYGSSRVLVKPAGDGTGVIAGGAVRAVMQAAGIQNVLTKSLGTTNPHNVLKATFDALLKLRDRADVAAMRGKQVEEL</sequence>
<comment type="similarity">
    <text evidence="2 8 9">Belongs to the universal ribosomal protein uS5 family.</text>
</comment>
<dbReference type="SUPFAM" id="SSF54211">
    <property type="entry name" value="Ribosomal protein S5 domain 2-like"/>
    <property type="match status" value="1"/>
</dbReference>
<evidence type="ECO:0000256" key="6">
    <source>
        <dbReference type="ARBA" id="ARBA00023274"/>
    </source>
</evidence>
<dbReference type="InterPro" id="IPR014721">
    <property type="entry name" value="Ribsml_uS5_D2-typ_fold_subgr"/>
</dbReference>
<dbReference type="InterPro" id="IPR005324">
    <property type="entry name" value="Ribosomal_uS5_C"/>
</dbReference>
<comment type="function">
    <text evidence="1 8">Located at the back of the 30S subunit body where it stabilizes the conformation of the head with respect to the body.</text>
</comment>
<organism evidence="11">
    <name type="scientific">uncultured Acidobacteria bacterium Rifle_16ft_4_minimus_37967</name>
    <dbReference type="NCBI Taxonomy" id="1665087"/>
    <lineage>
        <taxon>Bacteria</taxon>
        <taxon>Pseudomonadati</taxon>
        <taxon>Acidobacteriota</taxon>
        <taxon>environmental samples</taxon>
    </lineage>
</organism>
<reference evidence="11" key="1">
    <citation type="journal article" date="2015" name="ISME J.">
        <title>Aquifer environment selects for microbial species cohorts in sediment and groundwater.</title>
        <authorList>
            <person name="Hug L.A."/>
            <person name="Thomas B.C."/>
            <person name="Brown C.T."/>
            <person name="Frischkorn K.R."/>
            <person name="Williams K.H."/>
            <person name="Tringe S.G."/>
            <person name="Banfield J.F."/>
        </authorList>
    </citation>
    <scope>NUCLEOTIDE SEQUENCE</scope>
</reference>
<dbReference type="InterPro" id="IPR005712">
    <property type="entry name" value="Ribosomal_uS5_bac-type"/>
</dbReference>
<dbReference type="GO" id="GO:0019843">
    <property type="term" value="F:rRNA binding"/>
    <property type="evidence" value="ECO:0007669"/>
    <property type="project" value="UniProtKB-UniRule"/>
</dbReference>
<name>A0A0H4T6M5_9BACT</name>
<dbReference type="Pfam" id="PF00333">
    <property type="entry name" value="Ribosomal_S5"/>
    <property type="match status" value="1"/>
</dbReference>
<dbReference type="GO" id="GO:0006412">
    <property type="term" value="P:translation"/>
    <property type="evidence" value="ECO:0007669"/>
    <property type="project" value="UniProtKB-UniRule"/>
</dbReference>
<gene>
    <name evidence="8" type="primary">rpsE</name>
</gene>
<dbReference type="GO" id="GO:0005737">
    <property type="term" value="C:cytoplasm"/>
    <property type="evidence" value="ECO:0007669"/>
    <property type="project" value="UniProtKB-ARBA"/>
</dbReference>
<evidence type="ECO:0000256" key="5">
    <source>
        <dbReference type="ARBA" id="ARBA00022980"/>
    </source>
</evidence>
<evidence type="ECO:0000256" key="7">
    <source>
        <dbReference type="ARBA" id="ARBA00035255"/>
    </source>
</evidence>
<evidence type="ECO:0000256" key="8">
    <source>
        <dbReference type="HAMAP-Rule" id="MF_01307"/>
    </source>
</evidence>
<keyword evidence="5 8" id="KW-0689">Ribosomal protein</keyword>
<feature type="domain" description="S5 DRBM" evidence="10">
    <location>
        <begin position="12"/>
        <end position="75"/>
    </location>
</feature>